<name>A0A4V1Q4D6_9AGAR</name>
<dbReference type="Proteomes" id="UP000290288">
    <property type="component" value="Unassembled WGS sequence"/>
</dbReference>
<dbReference type="EMBL" id="SDEE01000097">
    <property type="protein sequence ID" value="RXW21718.1"/>
    <property type="molecule type" value="Genomic_DNA"/>
</dbReference>
<comment type="caution">
    <text evidence="1">The sequence shown here is derived from an EMBL/GenBank/DDBJ whole genome shotgun (WGS) entry which is preliminary data.</text>
</comment>
<dbReference type="AlphaFoldDB" id="A0A4V1Q4D6"/>
<dbReference type="Pfam" id="PF14441">
    <property type="entry name" value="OTT_1508_deam"/>
    <property type="match status" value="1"/>
</dbReference>
<keyword evidence="2" id="KW-1185">Reference proteome</keyword>
<accession>A0A4V1Q4D6</accession>
<organism evidence="1 2">
    <name type="scientific">Candolleomyces aberdarensis</name>
    <dbReference type="NCBI Taxonomy" id="2316362"/>
    <lineage>
        <taxon>Eukaryota</taxon>
        <taxon>Fungi</taxon>
        <taxon>Dikarya</taxon>
        <taxon>Basidiomycota</taxon>
        <taxon>Agaricomycotina</taxon>
        <taxon>Agaricomycetes</taxon>
        <taxon>Agaricomycetidae</taxon>
        <taxon>Agaricales</taxon>
        <taxon>Agaricineae</taxon>
        <taxon>Psathyrellaceae</taxon>
        <taxon>Candolleomyces</taxon>
    </lineage>
</organism>
<proteinExistence type="predicted"/>
<dbReference type="OrthoDB" id="3042753at2759"/>
<protein>
    <submittedName>
        <fullName evidence="1">Uncharacterized protein</fullName>
    </submittedName>
</protein>
<sequence>MRVLTFLKDSGDLSADDRTVLILQEEISYITSVLSGTVWRKQKKQPALKKLNKSIVNFVNILAPFLAQLPPIPQSSPSLLIRCYLTTDNLINKSNRFDSANYQIGVKHAGKDSLQSLIESLQTGFEGPMENLSSVEFVRPFLALALPKVVNRLKASEKFWGSGPSESLVERLRSFSALEEDGTIFGIFQWPSDTRDFENLISEILPSFQFTGEDAVEGTNAQLWMKLIAQCLIKLLRCIWPRERDNLNNICDIKGLEPPKTLSQGELDGIATILRLLSLIAEQNAIVALFKHTKVADTFAVQSPNLSSSPTVAQGDEVELQEVAQDPAEDVEEVEDAPQGGPVIRYIRLLTAVVAASQTMTALLPNLPNIRVRVIEVALPDLTGLEWTDAVRVLNEAAIEAAIPLFREQTKGHANTNWSESELRAKAKMLVEENAQAAKGRRRAFHAEAILMSAAFNEDAKGQDIQIGVNKKCCWCCYRLAMVLNETGGGKAVVVRGTHETIYPWAPPPIPLAALQQLREALFEKEETKALTFPKFHALVLSKELPKLSKRLKASRRLWGSESLVDLLQAPPGFAGRDWNFGSVKWPSDIDNLKSFVLRTFSGNEERDFSTPWCVTATEAGLWMKLIAECLCELTFLIWGCRDIEQVKDSPLPEALDPDTLHRITRVLTLLLRLSEQRAIQMLFKEKSMIERFTGLVEPEAPVEFQPHYDPDVEEVRAQILDSEQHRPDDDFFVNSVSPPYLSVFRYIQLLAASVESTLIVRNSIRKWPHFEIQIQLVEVPQPPSVQKWNPARIETIDEFVATDVARWRFRREPGTLFEKLKEEAREAISERKKEMNLKMLDNFKESEDGEALWARFEMDRSTLHAQAVLMAGALRGKDLVGPVFYY</sequence>
<evidence type="ECO:0000313" key="2">
    <source>
        <dbReference type="Proteomes" id="UP000290288"/>
    </source>
</evidence>
<evidence type="ECO:0000313" key="1">
    <source>
        <dbReference type="EMBL" id="RXW21718.1"/>
    </source>
</evidence>
<dbReference type="InterPro" id="IPR027796">
    <property type="entry name" value="OTT_1508_deam-like"/>
</dbReference>
<reference evidence="1 2" key="1">
    <citation type="submission" date="2019-01" db="EMBL/GenBank/DDBJ databases">
        <title>Draft genome sequence of Psathyrella aberdarensis IHI B618.</title>
        <authorList>
            <person name="Buettner E."/>
            <person name="Kellner H."/>
        </authorList>
    </citation>
    <scope>NUCLEOTIDE SEQUENCE [LARGE SCALE GENOMIC DNA]</scope>
    <source>
        <strain evidence="1 2">IHI B618</strain>
    </source>
</reference>
<gene>
    <name evidence="1" type="ORF">EST38_g4113</name>
</gene>